<evidence type="ECO:0000256" key="2">
    <source>
        <dbReference type="ARBA" id="ARBA00023242"/>
    </source>
</evidence>
<reference evidence="4 5" key="1">
    <citation type="submission" date="2016-10" db="EMBL/GenBank/DDBJ databases">
        <title>The genome sequence of Colletotrichum fioriniae PJ7.</title>
        <authorList>
            <person name="Baroncelli R."/>
        </authorList>
    </citation>
    <scope>NUCLEOTIDE SEQUENCE [LARGE SCALE GENOMIC DNA]</scope>
    <source>
        <strain evidence="4 5">IMI 309622</strain>
    </source>
</reference>
<evidence type="ECO:0000256" key="1">
    <source>
        <dbReference type="ARBA" id="ARBA00022723"/>
    </source>
</evidence>
<dbReference type="InterPro" id="IPR036864">
    <property type="entry name" value="Zn2-C6_fun-type_DNA-bd_sf"/>
</dbReference>
<dbReference type="AlphaFoldDB" id="A0AAJ0DTT4"/>
<dbReference type="PANTHER" id="PTHR46910:SF5">
    <property type="entry name" value="ZN(II)2CYS6 TRANSCRIPTION FACTOR (EUROFUNG)"/>
    <property type="match status" value="1"/>
</dbReference>
<feature type="domain" description="Zn(2)-C6 fungal-type" evidence="3">
    <location>
        <begin position="7"/>
        <end position="36"/>
    </location>
</feature>
<dbReference type="GO" id="GO:0006351">
    <property type="term" value="P:DNA-templated transcription"/>
    <property type="evidence" value="ECO:0007669"/>
    <property type="project" value="InterPro"/>
</dbReference>
<dbReference type="GO" id="GO:0000981">
    <property type="term" value="F:DNA-binding transcription factor activity, RNA polymerase II-specific"/>
    <property type="evidence" value="ECO:0007669"/>
    <property type="project" value="InterPro"/>
</dbReference>
<dbReference type="InterPro" id="IPR007219">
    <property type="entry name" value="XnlR_reg_dom"/>
</dbReference>
<dbReference type="GeneID" id="85346706"/>
<comment type="caution">
    <text evidence="4">The sequence shown here is derived from an EMBL/GenBank/DDBJ whole genome shotgun (WGS) entry which is preliminary data.</text>
</comment>
<keyword evidence="2" id="KW-0539">Nucleus</keyword>
<accession>A0AAJ0DTT4</accession>
<dbReference type="RefSeq" id="XP_060306344.1">
    <property type="nucleotide sequence ID" value="XM_060463159.1"/>
</dbReference>
<dbReference type="PANTHER" id="PTHR46910">
    <property type="entry name" value="TRANSCRIPTION FACTOR PDR1"/>
    <property type="match status" value="1"/>
</dbReference>
<dbReference type="InterPro" id="IPR050987">
    <property type="entry name" value="AtrR-like"/>
</dbReference>
<dbReference type="Pfam" id="PF00172">
    <property type="entry name" value="Zn_clus"/>
    <property type="match status" value="1"/>
</dbReference>
<keyword evidence="5" id="KW-1185">Reference proteome</keyword>
<evidence type="ECO:0000313" key="5">
    <source>
        <dbReference type="Proteomes" id="UP001240678"/>
    </source>
</evidence>
<dbReference type="SMART" id="SM00066">
    <property type="entry name" value="GAL4"/>
    <property type="match status" value="1"/>
</dbReference>
<dbReference type="CDD" id="cd12148">
    <property type="entry name" value="fungal_TF_MHR"/>
    <property type="match status" value="1"/>
</dbReference>
<dbReference type="SUPFAM" id="SSF57701">
    <property type="entry name" value="Zn2/Cys6 DNA-binding domain"/>
    <property type="match status" value="1"/>
</dbReference>
<dbReference type="InterPro" id="IPR001138">
    <property type="entry name" value="Zn2Cys6_DnaBD"/>
</dbReference>
<dbReference type="SMART" id="SM00906">
    <property type="entry name" value="Fungal_trans"/>
    <property type="match status" value="1"/>
</dbReference>
<sequence length="439" mass="48559">MDSRATACDLCRLRKVRCDKSVPCFNCRQSSQDCTFTGAGQKPKVPRQRVHVSLQYAASTQCSCSGLTPEKAPSEVPLSVKDTPHVATEYDAGDEAPPVEGPSSLRFQMAATRRLTESAAIELGTSCYVNAVASAHRVAGSQSPAGPVQRHLAQKPTTHAIEMAKPWLAWRLICFAAQLCMAAGFHDESLIVADDESTRNVKALLFWHVYGLEKSIALRVGRASMIRDSDIDIPKGLNLVCLPRLWDKVVPFWVENASIHSKIYDLLYSRSAQLVSQEDLSERADSLLADLNLIEPVNLCVPLMSGDLHIVNLYLHWRLLQTPFIPLLVVFCHIVETQDSSDAQRLKCFADSLEHGADLSPSAKDFYDITRQLYMIAQKHIQTSSEQDWASVPSLSTLGLTQFYPANAMAGNYHLAAEHGQSNQDMEMMFGGEQVMGFF</sequence>
<name>A0AAJ0DTT4_9PEZI</name>
<dbReference type="EMBL" id="MOOE01000022">
    <property type="protein sequence ID" value="KAK1511255.1"/>
    <property type="molecule type" value="Genomic_DNA"/>
</dbReference>
<keyword evidence="1" id="KW-0479">Metal-binding</keyword>
<organism evidence="4 5">
    <name type="scientific">Colletotrichum costaricense</name>
    <dbReference type="NCBI Taxonomy" id="1209916"/>
    <lineage>
        <taxon>Eukaryota</taxon>
        <taxon>Fungi</taxon>
        <taxon>Dikarya</taxon>
        <taxon>Ascomycota</taxon>
        <taxon>Pezizomycotina</taxon>
        <taxon>Sordariomycetes</taxon>
        <taxon>Hypocreomycetidae</taxon>
        <taxon>Glomerellales</taxon>
        <taxon>Glomerellaceae</taxon>
        <taxon>Colletotrichum</taxon>
        <taxon>Colletotrichum acutatum species complex</taxon>
    </lineage>
</organism>
<dbReference type="Gene3D" id="4.10.240.10">
    <property type="entry name" value="Zn(2)-C6 fungal-type DNA-binding domain"/>
    <property type="match status" value="1"/>
</dbReference>
<dbReference type="GO" id="GO:0003677">
    <property type="term" value="F:DNA binding"/>
    <property type="evidence" value="ECO:0007669"/>
    <property type="project" value="InterPro"/>
</dbReference>
<evidence type="ECO:0000313" key="4">
    <source>
        <dbReference type="EMBL" id="KAK1511255.1"/>
    </source>
</evidence>
<proteinExistence type="predicted"/>
<protein>
    <submittedName>
        <fullName evidence="4">Fungal specific transcription factor</fullName>
    </submittedName>
</protein>
<dbReference type="Proteomes" id="UP001240678">
    <property type="component" value="Unassembled WGS sequence"/>
</dbReference>
<gene>
    <name evidence="4" type="ORF">CCOS01_15017</name>
</gene>
<dbReference type="PROSITE" id="PS00463">
    <property type="entry name" value="ZN2_CY6_FUNGAL_1"/>
    <property type="match status" value="1"/>
</dbReference>
<dbReference type="GO" id="GO:0008270">
    <property type="term" value="F:zinc ion binding"/>
    <property type="evidence" value="ECO:0007669"/>
    <property type="project" value="InterPro"/>
</dbReference>
<dbReference type="Pfam" id="PF04082">
    <property type="entry name" value="Fungal_trans"/>
    <property type="match status" value="1"/>
</dbReference>
<evidence type="ECO:0000259" key="3">
    <source>
        <dbReference type="PROSITE" id="PS50048"/>
    </source>
</evidence>
<dbReference type="CDD" id="cd00067">
    <property type="entry name" value="GAL4"/>
    <property type="match status" value="1"/>
</dbReference>
<dbReference type="PROSITE" id="PS50048">
    <property type="entry name" value="ZN2_CY6_FUNGAL_2"/>
    <property type="match status" value="1"/>
</dbReference>